<evidence type="ECO:0000313" key="2">
    <source>
        <dbReference type="Proteomes" id="UP000676194"/>
    </source>
</evidence>
<name>A0A8E6BAY4_9BACT</name>
<reference evidence="1" key="1">
    <citation type="submission" date="2021-05" db="EMBL/GenBank/DDBJ databases">
        <title>Complete genome sequence of the cellulolytic planctomycete Telmatocola sphagniphila SP2T and characterization of the first cellulase from planctomycetes.</title>
        <authorList>
            <person name="Rakitin A.L."/>
            <person name="Beletsky A.V."/>
            <person name="Naumoff D.G."/>
            <person name="Kulichevskaya I.S."/>
            <person name="Mardanov A.V."/>
            <person name="Ravin N.V."/>
            <person name="Dedysh S.N."/>
        </authorList>
    </citation>
    <scope>NUCLEOTIDE SEQUENCE</scope>
    <source>
        <strain evidence="1">SP2T</strain>
    </source>
</reference>
<protein>
    <recommendedName>
        <fullName evidence="3">SMI1/KNR4 family protein</fullName>
    </recommendedName>
</protein>
<gene>
    <name evidence="1" type="ORF">KIH39_21590</name>
</gene>
<organism evidence="1 2">
    <name type="scientific">Telmatocola sphagniphila</name>
    <dbReference type="NCBI Taxonomy" id="1123043"/>
    <lineage>
        <taxon>Bacteria</taxon>
        <taxon>Pseudomonadati</taxon>
        <taxon>Planctomycetota</taxon>
        <taxon>Planctomycetia</taxon>
        <taxon>Gemmatales</taxon>
        <taxon>Gemmataceae</taxon>
    </lineage>
</organism>
<dbReference type="EMBL" id="CP074694">
    <property type="protein sequence ID" value="QVL34978.1"/>
    <property type="molecule type" value="Genomic_DNA"/>
</dbReference>
<dbReference type="KEGG" id="tsph:KIH39_21590"/>
<keyword evidence="2" id="KW-1185">Reference proteome</keyword>
<evidence type="ECO:0000313" key="1">
    <source>
        <dbReference type="EMBL" id="QVL34978.1"/>
    </source>
</evidence>
<evidence type="ECO:0008006" key="3">
    <source>
        <dbReference type="Google" id="ProtNLM"/>
    </source>
</evidence>
<dbReference type="AlphaFoldDB" id="A0A8E6BAY4"/>
<dbReference type="Proteomes" id="UP000676194">
    <property type="component" value="Chromosome"/>
</dbReference>
<proteinExistence type="predicted"/>
<accession>A0A8E6BAY4</accession>
<sequence length="93" mass="11047">MESRPRLVQLIHDVFWHPFRPHVFDTRWRSPVVLEQAQYCYDNRNFDNLPLLATALEEAGCDDQEIIQHCRSNRPHVKGCWVVDRILGKEAFD</sequence>